<protein>
    <submittedName>
        <fullName evidence="1">Uncharacterized protein</fullName>
    </submittedName>
</protein>
<comment type="caution">
    <text evidence="1">The sequence shown here is derived from an EMBL/GenBank/DDBJ whole genome shotgun (WGS) entry which is preliminary data.</text>
</comment>
<keyword evidence="2" id="KW-1185">Reference proteome</keyword>
<proteinExistence type="predicted"/>
<dbReference type="Proteomes" id="UP001431783">
    <property type="component" value="Unassembled WGS sequence"/>
</dbReference>
<name>A0AAW1TYN3_9CUCU</name>
<sequence>MQVSNFIGHAFNIHQNIYRPRPTTLDIVEMSNLLNFARVFEKLDATHRSLKIFSNIFLQSGHEGIAGTFSEGVTGISTERISEASRVRTYLGWVLRLAVMKMSAHH</sequence>
<dbReference type="AlphaFoldDB" id="A0AAW1TYN3"/>
<evidence type="ECO:0000313" key="2">
    <source>
        <dbReference type="Proteomes" id="UP001431783"/>
    </source>
</evidence>
<reference evidence="1 2" key="1">
    <citation type="submission" date="2023-03" db="EMBL/GenBank/DDBJ databases">
        <title>Genome insight into feeding habits of ladybird beetles.</title>
        <authorList>
            <person name="Li H.-S."/>
            <person name="Huang Y.-H."/>
            <person name="Pang H."/>
        </authorList>
    </citation>
    <scope>NUCLEOTIDE SEQUENCE [LARGE SCALE GENOMIC DNA]</scope>
    <source>
        <strain evidence="1">SYSU_2023b</strain>
        <tissue evidence="1">Whole body</tissue>
    </source>
</reference>
<organism evidence="1 2">
    <name type="scientific">Henosepilachna vigintioctopunctata</name>
    <dbReference type="NCBI Taxonomy" id="420089"/>
    <lineage>
        <taxon>Eukaryota</taxon>
        <taxon>Metazoa</taxon>
        <taxon>Ecdysozoa</taxon>
        <taxon>Arthropoda</taxon>
        <taxon>Hexapoda</taxon>
        <taxon>Insecta</taxon>
        <taxon>Pterygota</taxon>
        <taxon>Neoptera</taxon>
        <taxon>Endopterygota</taxon>
        <taxon>Coleoptera</taxon>
        <taxon>Polyphaga</taxon>
        <taxon>Cucujiformia</taxon>
        <taxon>Coccinelloidea</taxon>
        <taxon>Coccinellidae</taxon>
        <taxon>Epilachninae</taxon>
        <taxon>Epilachnini</taxon>
        <taxon>Henosepilachna</taxon>
    </lineage>
</organism>
<gene>
    <name evidence="1" type="ORF">WA026_022707</name>
</gene>
<dbReference type="EMBL" id="JARQZJ010000020">
    <property type="protein sequence ID" value="KAK9873474.1"/>
    <property type="molecule type" value="Genomic_DNA"/>
</dbReference>
<evidence type="ECO:0000313" key="1">
    <source>
        <dbReference type="EMBL" id="KAK9873474.1"/>
    </source>
</evidence>
<accession>A0AAW1TYN3</accession>